<evidence type="ECO:0000313" key="4">
    <source>
        <dbReference type="Proteomes" id="UP000322225"/>
    </source>
</evidence>
<dbReference type="Proteomes" id="UP000322225">
    <property type="component" value="Chromosome 13"/>
</dbReference>
<organism evidence="3 4">
    <name type="scientific">Kwoniella shandongensis</name>
    <dbReference type="NCBI Taxonomy" id="1734106"/>
    <lineage>
        <taxon>Eukaryota</taxon>
        <taxon>Fungi</taxon>
        <taxon>Dikarya</taxon>
        <taxon>Basidiomycota</taxon>
        <taxon>Agaricomycotina</taxon>
        <taxon>Tremellomycetes</taxon>
        <taxon>Tremellales</taxon>
        <taxon>Cryptococcaceae</taxon>
        <taxon>Kwoniella</taxon>
    </lineage>
</organism>
<dbReference type="PROSITE" id="PS00028">
    <property type="entry name" value="ZINC_FINGER_C2H2_1"/>
    <property type="match status" value="2"/>
</dbReference>
<reference evidence="3" key="2">
    <citation type="submission" date="2024-01" db="EMBL/GenBank/DDBJ databases">
        <title>Comparative genomics of Cryptococcus and Kwoniella reveals pathogenesis evolution and contrasting modes of karyotype evolution via chromosome fusion or intercentromeric recombination.</title>
        <authorList>
            <person name="Coelho M.A."/>
            <person name="David-Palma M."/>
            <person name="Shea T."/>
            <person name="Bowers K."/>
            <person name="McGinley-Smith S."/>
            <person name="Mohammad A.W."/>
            <person name="Gnirke A."/>
            <person name="Yurkov A.M."/>
            <person name="Nowrousian M."/>
            <person name="Sun S."/>
            <person name="Cuomo C.A."/>
            <person name="Heitman J."/>
        </authorList>
    </citation>
    <scope>NUCLEOTIDE SEQUENCE</scope>
    <source>
        <strain evidence="3">CBS 12478</strain>
    </source>
</reference>
<feature type="region of interest" description="Disordered" evidence="1">
    <location>
        <begin position="119"/>
        <end position="146"/>
    </location>
</feature>
<sequence>MLIDLLLLLLVLLVQDEQPPECECECTCGRKYRVSGTYTTDKDQVRGVVRALDDEIKVLEEQEGSTFREDDEAKGKEHEQQCEEYKGQGQGDESAQEVPSYNGGWGNWVEDSALTIQREEQQPKDEKRIWEGRPLPPHFDRSSNAFDAFRSSNLTLGGKRKRNEESWCSLCSKKFSSVTALQQHNSVLHDFASGPSNAMSAPKSRSASPVNSTTSMTASICEVCFEEYDTNYALRRHKTDKHPWSMLCGECLVTFNHAQDARDHYELVHGTTNIDFRRTQRMLDTLKEATPPPPVPITVTYKSHVVHSSYGCTECGMVFGHPAELAAHVSSPFSHGGAHLTAEDFPPLSTSINATVDTDLEISQVSSDRGTTILERVPNAWDDTSMPSFILAERELPVEKEEVEPLAKLTPDVTDDSDDSDDDAGSVSTGKACSKTHFNEVETSSEGGEANDNQEATSPVAAGPANANENINDSLVGRGTANRPSDPPEVTAGQLPCERFVERKGENQRTTGQVRVNADPSSSEAVEAESSTRPNNIGVSTVAPVLDLEETAPEVAMTVKSEMSLTGLVLDDTTDRPHIDLIPLNIKSPYVRAALSSATGHSAGTPISNSKPQDKKEASSPPTSEPVVVDGIECQIPSFTMLDSSPVKTKISLSPSRPSLALTPNTSNALSTIGLKSPQFEPLTLVDIAAGEGEVVDDWSASERVEYDTSCSAPKRSIISLDLTAPQNGNRPLSKGAREKREKILAKNGNGGGGGVRGGGGRKTFLTSTQRDAASHHKYGYPHSATSKRKDEEKSPQTEGGQQPFYNDGWTTLDPTRTKSTATSESGGKKRGRGGMTKPELSIWDKSRIKFEERNKRMTSIVVDGDGEDPYGGW</sequence>
<accession>A0A5M6CB91</accession>
<feature type="compositionally biased region" description="Polar residues" evidence="1">
    <location>
        <begin position="797"/>
        <end position="826"/>
    </location>
</feature>
<evidence type="ECO:0000256" key="2">
    <source>
        <dbReference type="SAM" id="SignalP"/>
    </source>
</evidence>
<feature type="compositionally biased region" description="Low complexity" evidence="1">
    <location>
        <begin position="521"/>
        <end position="531"/>
    </location>
</feature>
<feature type="chain" id="PRO_5043927053" evidence="2">
    <location>
        <begin position="17"/>
        <end position="874"/>
    </location>
</feature>
<feature type="signal peptide" evidence="2">
    <location>
        <begin position="1"/>
        <end position="16"/>
    </location>
</feature>
<protein>
    <submittedName>
        <fullName evidence="3">Uncharacterized protein</fullName>
    </submittedName>
</protein>
<dbReference type="RefSeq" id="XP_031863623.1">
    <property type="nucleotide sequence ID" value="XM_032002066.1"/>
</dbReference>
<dbReference type="InterPro" id="IPR013087">
    <property type="entry name" value="Znf_C2H2_type"/>
</dbReference>
<evidence type="ECO:0000313" key="3">
    <source>
        <dbReference type="EMBL" id="WWD22378.1"/>
    </source>
</evidence>
<feature type="compositionally biased region" description="Polar residues" evidence="1">
    <location>
        <begin position="441"/>
        <end position="457"/>
    </location>
</feature>
<keyword evidence="4" id="KW-1185">Reference proteome</keyword>
<feature type="compositionally biased region" description="Basic and acidic residues" evidence="1">
    <location>
        <begin position="62"/>
        <end position="86"/>
    </location>
</feature>
<name>A0A5M6CB91_9TREE</name>
<feature type="compositionally biased region" description="Acidic residues" evidence="1">
    <location>
        <begin position="413"/>
        <end position="424"/>
    </location>
</feature>
<dbReference type="OrthoDB" id="2565094at2759"/>
<feature type="region of interest" description="Disordered" evidence="1">
    <location>
        <begin position="395"/>
        <end position="538"/>
    </location>
</feature>
<dbReference type="GeneID" id="43586176"/>
<proteinExistence type="predicted"/>
<dbReference type="EMBL" id="CP144063">
    <property type="protein sequence ID" value="WWD22378.1"/>
    <property type="molecule type" value="Genomic_DNA"/>
</dbReference>
<gene>
    <name evidence="3" type="ORF">CI109_106869</name>
</gene>
<dbReference type="PROSITE" id="PS50157">
    <property type="entry name" value="ZINC_FINGER_C2H2_2"/>
    <property type="match status" value="2"/>
</dbReference>
<feature type="compositionally biased region" description="Basic and acidic residues" evidence="1">
    <location>
        <begin position="119"/>
        <end position="131"/>
    </location>
</feature>
<evidence type="ECO:0000256" key="1">
    <source>
        <dbReference type="SAM" id="MobiDB-lite"/>
    </source>
</evidence>
<feature type="compositionally biased region" description="Gly residues" evidence="1">
    <location>
        <begin position="749"/>
        <end position="762"/>
    </location>
</feature>
<keyword evidence="2" id="KW-0732">Signal</keyword>
<feature type="compositionally biased region" description="Polar residues" evidence="1">
    <location>
        <begin position="597"/>
        <end position="611"/>
    </location>
</feature>
<reference evidence="3" key="1">
    <citation type="submission" date="2017-08" db="EMBL/GenBank/DDBJ databases">
        <authorList>
            <person name="Cuomo C."/>
            <person name="Billmyre B."/>
            <person name="Heitman J."/>
        </authorList>
    </citation>
    <scope>NUCLEOTIDE SEQUENCE</scope>
    <source>
        <strain evidence="3">CBS 12478</strain>
    </source>
</reference>
<feature type="region of interest" description="Disordered" evidence="1">
    <location>
        <begin position="745"/>
        <end position="840"/>
    </location>
</feature>
<dbReference type="AlphaFoldDB" id="A0A5M6CB91"/>
<feature type="region of interest" description="Disordered" evidence="1">
    <location>
        <begin position="597"/>
        <end position="627"/>
    </location>
</feature>
<feature type="region of interest" description="Disordered" evidence="1">
    <location>
        <begin position="62"/>
        <end position="98"/>
    </location>
</feature>
<dbReference type="SMART" id="SM00355">
    <property type="entry name" value="ZnF_C2H2"/>
    <property type="match status" value="4"/>
</dbReference>
<feature type="compositionally biased region" description="Basic and acidic residues" evidence="1">
    <location>
        <begin position="395"/>
        <end position="405"/>
    </location>
</feature>
<dbReference type="KEGG" id="ksn:43586176"/>